<dbReference type="Proteomes" id="UP000019141">
    <property type="component" value="Unassembled WGS sequence"/>
</dbReference>
<organism evidence="1 2">
    <name type="scientific">Entotheonella factor</name>
    <dbReference type="NCBI Taxonomy" id="1429438"/>
    <lineage>
        <taxon>Bacteria</taxon>
        <taxon>Pseudomonadati</taxon>
        <taxon>Nitrospinota/Tectimicrobiota group</taxon>
        <taxon>Candidatus Tectimicrobiota</taxon>
        <taxon>Candidatus Entotheonellia</taxon>
        <taxon>Candidatus Entotheonellales</taxon>
        <taxon>Candidatus Entotheonellaceae</taxon>
        <taxon>Candidatus Entotheonella</taxon>
    </lineage>
</organism>
<reference evidence="1 2" key="1">
    <citation type="journal article" date="2014" name="Nature">
        <title>An environmental bacterial taxon with a large and distinct metabolic repertoire.</title>
        <authorList>
            <person name="Wilson M.C."/>
            <person name="Mori T."/>
            <person name="Ruckert C."/>
            <person name="Uria A.R."/>
            <person name="Helf M.J."/>
            <person name="Takada K."/>
            <person name="Gernert C."/>
            <person name="Steffens U.A."/>
            <person name="Heycke N."/>
            <person name="Schmitt S."/>
            <person name="Rinke C."/>
            <person name="Helfrich E.J."/>
            <person name="Brachmann A.O."/>
            <person name="Gurgui C."/>
            <person name="Wakimoto T."/>
            <person name="Kracht M."/>
            <person name="Crusemann M."/>
            <person name="Hentschel U."/>
            <person name="Abe I."/>
            <person name="Matsunaga S."/>
            <person name="Kalinowski J."/>
            <person name="Takeyama H."/>
            <person name="Piel J."/>
        </authorList>
    </citation>
    <scope>NUCLEOTIDE SEQUENCE [LARGE SCALE GENOMIC DNA]</scope>
    <source>
        <strain evidence="2">TSY1</strain>
    </source>
</reference>
<accession>W4LYP8</accession>
<comment type="caution">
    <text evidence="1">The sequence shown here is derived from an EMBL/GenBank/DDBJ whole genome shotgun (WGS) entry which is preliminary data.</text>
</comment>
<evidence type="ECO:0000313" key="1">
    <source>
        <dbReference type="EMBL" id="ETX02497.1"/>
    </source>
</evidence>
<dbReference type="EMBL" id="AZHW01000138">
    <property type="protein sequence ID" value="ETX02497.1"/>
    <property type="molecule type" value="Genomic_DNA"/>
</dbReference>
<name>W4LYP8_ENTF1</name>
<sequence length="80" mass="9324">MQMTRHNCSAPPPMEGLLSLYNVRDFIELSQKHTMHAGIVLAAQRSWHLSTLIPALERLLIETTAEEWLGQVRWLNQWRT</sequence>
<protein>
    <submittedName>
        <fullName evidence="1">Uncharacterized protein</fullName>
    </submittedName>
</protein>
<evidence type="ECO:0000313" key="2">
    <source>
        <dbReference type="Proteomes" id="UP000019141"/>
    </source>
</evidence>
<gene>
    <name evidence="1" type="ORF">ETSY1_03360</name>
</gene>
<keyword evidence="2" id="KW-1185">Reference proteome</keyword>
<dbReference type="HOGENOM" id="CLU_2583157_0_0_7"/>
<proteinExistence type="predicted"/>
<dbReference type="AlphaFoldDB" id="W4LYP8"/>